<protein>
    <submittedName>
        <fullName evidence="7">Thermonuclease family protein</fullName>
    </submittedName>
</protein>
<dbReference type="InterPro" id="IPR002071">
    <property type="entry name" value="Thermonucl_AS"/>
</dbReference>
<feature type="region of interest" description="Disordered" evidence="4">
    <location>
        <begin position="23"/>
        <end position="46"/>
    </location>
</feature>
<dbReference type="Gene3D" id="2.40.50.90">
    <property type="match status" value="1"/>
</dbReference>
<proteinExistence type="predicted"/>
<dbReference type="SMART" id="SM00318">
    <property type="entry name" value="SNc"/>
    <property type="match status" value="1"/>
</dbReference>
<evidence type="ECO:0000259" key="6">
    <source>
        <dbReference type="PROSITE" id="PS50830"/>
    </source>
</evidence>
<dbReference type="RefSeq" id="WP_231416086.1">
    <property type="nucleotide sequence ID" value="NZ_CP126446.1"/>
</dbReference>
<reference evidence="7 8" key="1">
    <citation type="submission" date="2023-05" db="EMBL/GenBank/DDBJ databases">
        <title>Comparative genomics reveals the evidence of polycyclic aromatic hydrocarbons degradation in moderately halophilic genus Pontibacillus.</title>
        <authorList>
            <person name="Yang H."/>
            <person name="Qian Z."/>
        </authorList>
    </citation>
    <scope>NUCLEOTIDE SEQUENCE [LARGE SCALE GENOMIC DNA]</scope>
    <source>
        <strain evidence="8">HN14</strain>
    </source>
</reference>
<accession>A0ABY8V559</accession>
<keyword evidence="2" id="KW-0255">Endonuclease</keyword>
<dbReference type="PANTHER" id="PTHR12302">
    <property type="entry name" value="EBNA2 BINDING PROTEIN P100"/>
    <property type="match status" value="1"/>
</dbReference>
<dbReference type="Proteomes" id="UP001236652">
    <property type="component" value="Chromosome"/>
</dbReference>
<dbReference type="CDD" id="cd00175">
    <property type="entry name" value="SNc"/>
    <property type="match status" value="1"/>
</dbReference>
<dbReference type="PANTHER" id="PTHR12302:SF3">
    <property type="entry name" value="SERINE_THREONINE-PROTEIN KINASE 31"/>
    <property type="match status" value="1"/>
</dbReference>
<feature type="region of interest" description="Disordered" evidence="4">
    <location>
        <begin position="188"/>
        <end position="222"/>
    </location>
</feature>
<feature type="compositionally biased region" description="Basic and acidic residues" evidence="4">
    <location>
        <begin position="240"/>
        <end position="250"/>
    </location>
</feature>
<evidence type="ECO:0000313" key="7">
    <source>
        <dbReference type="EMBL" id="WIF99715.1"/>
    </source>
</evidence>
<feature type="compositionally biased region" description="Polar residues" evidence="4">
    <location>
        <begin position="188"/>
        <end position="208"/>
    </location>
</feature>
<evidence type="ECO:0000313" key="8">
    <source>
        <dbReference type="Proteomes" id="UP001236652"/>
    </source>
</evidence>
<dbReference type="InterPro" id="IPR008613">
    <property type="entry name" value="Excalibur_Ca-bd_domain"/>
</dbReference>
<sequence>MRNIFKILVLFIIMVGTACSPQNETMQETKTETTTSSSTGENQTKQEATVLRVVDGDTLSVSIEGKKETIRLLLIDTPETKHPDLPVQPFGPEASQYAKELLTNEEVMLEWGTTKRDKYDRLLAYVYIDGTLYNKDIIEQGLARVAYVYPPNDKYVDTLRDAEQQAKKKKKGIWSLEGYVTEDGFNSEMTIKKSPTPSKNNSTESNNLLYDPNGADRDCGDFSKQSQAQAFFEAAGGPSKDPHRLDRDGDGVVCETLP</sequence>
<feature type="domain" description="TNase-like" evidence="6">
    <location>
        <begin position="44"/>
        <end position="176"/>
    </location>
</feature>
<dbReference type="PROSITE" id="PS50830">
    <property type="entry name" value="TNASE_3"/>
    <property type="match status" value="1"/>
</dbReference>
<evidence type="ECO:0000256" key="3">
    <source>
        <dbReference type="ARBA" id="ARBA00022801"/>
    </source>
</evidence>
<evidence type="ECO:0000256" key="1">
    <source>
        <dbReference type="ARBA" id="ARBA00022722"/>
    </source>
</evidence>
<dbReference type="InterPro" id="IPR035437">
    <property type="entry name" value="SNase_OB-fold_sf"/>
</dbReference>
<dbReference type="Pfam" id="PF00565">
    <property type="entry name" value="SNase"/>
    <property type="match status" value="1"/>
</dbReference>
<dbReference type="EMBL" id="CP126446">
    <property type="protein sequence ID" value="WIF99715.1"/>
    <property type="molecule type" value="Genomic_DNA"/>
</dbReference>
<keyword evidence="8" id="KW-1185">Reference proteome</keyword>
<organism evidence="7 8">
    <name type="scientific">Pontibacillus chungwhensis</name>
    <dbReference type="NCBI Taxonomy" id="265426"/>
    <lineage>
        <taxon>Bacteria</taxon>
        <taxon>Bacillati</taxon>
        <taxon>Bacillota</taxon>
        <taxon>Bacilli</taxon>
        <taxon>Bacillales</taxon>
        <taxon>Bacillaceae</taxon>
        <taxon>Pontibacillus</taxon>
    </lineage>
</organism>
<evidence type="ECO:0000256" key="4">
    <source>
        <dbReference type="SAM" id="MobiDB-lite"/>
    </source>
</evidence>
<evidence type="ECO:0000256" key="2">
    <source>
        <dbReference type="ARBA" id="ARBA00022759"/>
    </source>
</evidence>
<gene>
    <name evidence="7" type="ORF">QNI29_08690</name>
</gene>
<feature type="signal peptide" evidence="5">
    <location>
        <begin position="1"/>
        <end position="21"/>
    </location>
</feature>
<evidence type="ECO:0000256" key="5">
    <source>
        <dbReference type="SAM" id="SignalP"/>
    </source>
</evidence>
<dbReference type="InterPro" id="IPR016071">
    <property type="entry name" value="Staphylococal_nuclease_OB-fold"/>
</dbReference>
<dbReference type="PROSITE" id="PS51257">
    <property type="entry name" value="PROKAR_LIPOPROTEIN"/>
    <property type="match status" value="1"/>
</dbReference>
<keyword evidence="3" id="KW-0378">Hydrolase</keyword>
<name>A0ABY8V559_9BACI</name>
<dbReference type="PROSITE" id="PS01123">
    <property type="entry name" value="TNASE_1"/>
    <property type="match status" value="1"/>
</dbReference>
<dbReference type="SUPFAM" id="SSF50199">
    <property type="entry name" value="Staphylococcal nuclease"/>
    <property type="match status" value="1"/>
</dbReference>
<keyword evidence="5" id="KW-0732">Signal</keyword>
<feature type="compositionally biased region" description="Low complexity" evidence="4">
    <location>
        <begin position="23"/>
        <end position="43"/>
    </location>
</feature>
<dbReference type="Pfam" id="PF05901">
    <property type="entry name" value="Excalibur"/>
    <property type="match status" value="1"/>
</dbReference>
<keyword evidence="1" id="KW-0540">Nuclease</keyword>
<feature type="region of interest" description="Disordered" evidence="4">
    <location>
        <begin position="234"/>
        <end position="258"/>
    </location>
</feature>
<feature type="chain" id="PRO_5046723194" evidence="5">
    <location>
        <begin position="22"/>
        <end position="258"/>
    </location>
</feature>